<name>A0A399DXK7_9DEIN</name>
<evidence type="ECO:0000256" key="1">
    <source>
        <dbReference type="SAM" id="SignalP"/>
    </source>
</evidence>
<dbReference type="EMBL" id="QWKX01000038">
    <property type="protein sequence ID" value="RIH76706.1"/>
    <property type="molecule type" value="Genomic_DNA"/>
</dbReference>
<gene>
    <name evidence="2" type="ORF">Mcate_01667</name>
</gene>
<protein>
    <recommendedName>
        <fullName evidence="4">Lipoprotein</fullName>
    </recommendedName>
</protein>
<dbReference type="PROSITE" id="PS51257">
    <property type="entry name" value="PROKAR_LIPOPROTEIN"/>
    <property type="match status" value="1"/>
</dbReference>
<feature type="chain" id="PRO_5017421343" description="Lipoprotein" evidence="1">
    <location>
        <begin position="22"/>
        <end position="160"/>
    </location>
</feature>
<feature type="signal peptide" evidence="1">
    <location>
        <begin position="1"/>
        <end position="21"/>
    </location>
</feature>
<organism evidence="2 3">
    <name type="scientific">Meiothermus taiwanensis</name>
    <dbReference type="NCBI Taxonomy" id="172827"/>
    <lineage>
        <taxon>Bacteria</taxon>
        <taxon>Thermotogati</taxon>
        <taxon>Deinococcota</taxon>
        <taxon>Deinococci</taxon>
        <taxon>Thermales</taxon>
        <taxon>Thermaceae</taxon>
        <taxon>Meiothermus</taxon>
    </lineage>
</organism>
<evidence type="ECO:0000313" key="3">
    <source>
        <dbReference type="Proteomes" id="UP000266089"/>
    </source>
</evidence>
<evidence type="ECO:0000313" key="2">
    <source>
        <dbReference type="EMBL" id="RIH76706.1"/>
    </source>
</evidence>
<dbReference type="Proteomes" id="UP000266089">
    <property type="component" value="Unassembled WGS sequence"/>
</dbReference>
<reference evidence="2 3" key="1">
    <citation type="submission" date="2018-08" db="EMBL/GenBank/DDBJ databases">
        <title>Meiothermus cateniformans JCM 15151 genome sequencing project.</title>
        <authorList>
            <person name="Da Costa M.S."/>
            <person name="Albuquerque L."/>
            <person name="Raposo P."/>
            <person name="Froufe H.J.C."/>
            <person name="Barroso C.S."/>
            <person name="Egas C."/>
        </authorList>
    </citation>
    <scope>NUCLEOTIDE SEQUENCE [LARGE SCALE GENOMIC DNA]</scope>
    <source>
        <strain evidence="2 3">JCM 15151</strain>
    </source>
</reference>
<dbReference type="OrthoDB" id="25899at2"/>
<keyword evidence="1" id="KW-0732">Signal</keyword>
<comment type="caution">
    <text evidence="2">The sequence shown here is derived from an EMBL/GenBank/DDBJ whole genome shotgun (WGS) entry which is preliminary data.</text>
</comment>
<sequence>MRSFPLLLLVLSGLLFGCSNAPLSVALRDFDVDVAAVQSNKIVFVKQSFDRPPVSLSRVELEGSLTYQTGFTFSFFASDTEPCNTRSGAYYLCDPSPNFEQIGTADFQSGSTQPLKLSGNQLTNGINSGNLWIGVRLDSSLFTSGTMQFRNMIARVALVP</sequence>
<dbReference type="AlphaFoldDB" id="A0A399DXK7"/>
<dbReference type="RefSeq" id="WP_119361666.1">
    <property type="nucleotide sequence ID" value="NZ_JBHSXZ010000018.1"/>
</dbReference>
<evidence type="ECO:0008006" key="4">
    <source>
        <dbReference type="Google" id="ProtNLM"/>
    </source>
</evidence>
<accession>A0A399DXK7</accession>
<proteinExistence type="predicted"/>